<dbReference type="EMBL" id="JELW01000029">
    <property type="protein sequence ID" value="EXU98147.1"/>
    <property type="molecule type" value="Genomic_DNA"/>
</dbReference>
<dbReference type="AlphaFoldDB" id="A0A0A1URN0"/>
<dbReference type="Proteomes" id="UP000030151">
    <property type="component" value="Unassembled WGS sequence"/>
</dbReference>
<comment type="caution">
    <text evidence="1">The sequence shown here is derived from an EMBL/GenBank/DDBJ whole genome shotgun (WGS) entry which is preliminary data.</text>
</comment>
<reference evidence="1 2" key="1">
    <citation type="submission" date="2014-02" db="EMBL/GenBank/DDBJ databases">
        <title>The genome sequence of the entomopathogenic fungus Metarhizium robertsii ARSEF 2575.</title>
        <authorList>
            <person name="Giuliano Garisto Donzelli B."/>
            <person name="Roe B.A."/>
            <person name="Macmil S.L."/>
            <person name="Krasnoff S.B."/>
            <person name="Gibson D.M."/>
        </authorList>
    </citation>
    <scope>NUCLEOTIDE SEQUENCE [LARGE SCALE GENOMIC DNA]</scope>
    <source>
        <strain evidence="1 2">ARSEF 2575</strain>
    </source>
</reference>
<proteinExistence type="predicted"/>
<dbReference type="HOGENOM" id="CLU_1635797_0_0_1"/>
<evidence type="ECO:0000313" key="2">
    <source>
        <dbReference type="Proteomes" id="UP000030151"/>
    </source>
</evidence>
<gene>
    <name evidence="1" type="ORF">X797_008753</name>
</gene>
<protein>
    <submittedName>
        <fullName evidence="1">Uncharacterized protein</fullName>
    </submittedName>
</protein>
<evidence type="ECO:0000313" key="1">
    <source>
        <dbReference type="EMBL" id="EXU98147.1"/>
    </source>
</evidence>
<accession>A0A0A1URN0</accession>
<name>A0A0A1URN0_9HYPO</name>
<organism evidence="1 2">
    <name type="scientific">Metarhizium robertsii</name>
    <dbReference type="NCBI Taxonomy" id="568076"/>
    <lineage>
        <taxon>Eukaryota</taxon>
        <taxon>Fungi</taxon>
        <taxon>Dikarya</taxon>
        <taxon>Ascomycota</taxon>
        <taxon>Pezizomycotina</taxon>
        <taxon>Sordariomycetes</taxon>
        <taxon>Hypocreomycetidae</taxon>
        <taxon>Hypocreales</taxon>
        <taxon>Clavicipitaceae</taxon>
        <taxon>Metarhizium</taxon>
    </lineage>
</organism>
<sequence>MAEDNRYQLLELDTPDGLQDNIVKSLVVHSTKTVDERGRQLWIYDETLPIMIYTSILLKKDASINDVIAKRGLAVCPMEKAARVVRTGDGNGEYHEARSGSIAIITPITHDKVPIWLAAIGEPFSENKFVEASKKDKLVILPDTKFRLRVPYYLMVRSVRNV</sequence>